<evidence type="ECO:0000256" key="3">
    <source>
        <dbReference type="ARBA" id="ARBA00022833"/>
    </source>
</evidence>
<dbReference type="Proteomes" id="UP000626109">
    <property type="component" value="Unassembled WGS sequence"/>
</dbReference>
<dbReference type="SUPFAM" id="SSF144232">
    <property type="entry name" value="HIT/MYND zinc finger-like"/>
    <property type="match status" value="1"/>
</dbReference>
<dbReference type="InterPro" id="IPR002893">
    <property type="entry name" value="Znf_MYND"/>
</dbReference>
<name>A0A813F8J1_POLGL</name>
<keyword evidence="8" id="KW-1185">Reference proteome</keyword>
<organism evidence="6 8">
    <name type="scientific">Polarella glacialis</name>
    <name type="common">Dinoflagellate</name>
    <dbReference type="NCBI Taxonomy" id="89957"/>
    <lineage>
        <taxon>Eukaryota</taxon>
        <taxon>Sar</taxon>
        <taxon>Alveolata</taxon>
        <taxon>Dinophyceae</taxon>
        <taxon>Suessiales</taxon>
        <taxon>Suessiaceae</taxon>
        <taxon>Polarella</taxon>
    </lineage>
</organism>
<dbReference type="AlphaFoldDB" id="A0A813F8J1"/>
<evidence type="ECO:0000313" key="7">
    <source>
        <dbReference type="EMBL" id="CAE8677401.1"/>
    </source>
</evidence>
<dbReference type="Gene3D" id="6.10.140.2220">
    <property type="match status" value="1"/>
</dbReference>
<sequence>MDAVIGFILAHSDNVLGSLAMVRALTSLLQEMCSSARGLGRLQHGCQVFQHLPQLLGRILEAGVSLGISEDDMDKIKGAIGTNEPIQHVPRGSRNPMIDYESFWLECASCGIASADILECSGCGVVAYCLGGDCAQRHSCHKELCQALRRAAAQLKQHQVLQEDTRPVYVQLAEIFTLEQLDCDFGRLGCAVCGKLQSTGGGALKKCSGCQFESYCSPEHQKSGWKKHKHLCGGYKKVQKLSNDASGNMRAVCIISPSGEETLINLSAMLNSAHRAYMRERYTDAMARLKAVEREIYKPTNVFCRDDLNVVAAAEAWEVRVLVKHRLAKCLWFLNRHHGSASKYQDLLSLLADPPAHVIARGAANEFKSRHADMCAEYGSLLLFLSTARGPETIAMFAKAQSIYDELITKGSVPSKTDNASEPHFGESLNRKRADVTYLATQQVERGDWSTAVSNLSLCRGFYMSENLGNDRLGLTEEKMALLDSATCSMRTKIQIGVQVRIAGLSKAAHLNGQLGIVISLHTESGRYVVKVANDAVQKQMRPVNVVRTIGDPGESDSSPFERLKESLRLLRSSRASTASCSQCLSHAKVSVLEVHALIALGSMQEALTCCKDAPAIQEGCCECNVGADERNPIADLQRLYGILLQGPERSPPFLFLMAWEKDVAIARRHFHAGGRSICIIGEAALDSEGWRIQLVAPGH</sequence>
<gene>
    <name evidence="6" type="ORF">PGLA1383_LOCUS24587</name>
    <name evidence="7" type="ORF">PGLA2088_LOCUS20310</name>
</gene>
<dbReference type="OrthoDB" id="4851849at2759"/>
<evidence type="ECO:0000256" key="2">
    <source>
        <dbReference type="ARBA" id="ARBA00022771"/>
    </source>
</evidence>
<proteinExistence type="predicted"/>
<evidence type="ECO:0000259" key="5">
    <source>
        <dbReference type="PROSITE" id="PS50865"/>
    </source>
</evidence>
<dbReference type="EMBL" id="CAJNNV010019531">
    <property type="protein sequence ID" value="CAE8606604.1"/>
    <property type="molecule type" value="Genomic_DNA"/>
</dbReference>
<keyword evidence="2 4" id="KW-0863">Zinc-finger</keyword>
<comment type="caution">
    <text evidence="6">The sequence shown here is derived from an EMBL/GenBank/DDBJ whole genome shotgun (WGS) entry which is preliminary data.</text>
</comment>
<dbReference type="PROSITE" id="PS50865">
    <property type="entry name" value="ZF_MYND_2"/>
    <property type="match status" value="1"/>
</dbReference>
<protein>
    <recommendedName>
        <fullName evidence="5">MYND-type domain-containing protein</fullName>
    </recommendedName>
</protein>
<accession>A0A813F8J1</accession>
<reference evidence="6" key="1">
    <citation type="submission" date="2021-02" db="EMBL/GenBank/DDBJ databases">
        <authorList>
            <person name="Dougan E. K."/>
            <person name="Rhodes N."/>
            <person name="Thang M."/>
            <person name="Chan C."/>
        </authorList>
    </citation>
    <scope>NUCLEOTIDE SEQUENCE</scope>
</reference>
<evidence type="ECO:0000313" key="6">
    <source>
        <dbReference type="EMBL" id="CAE8606604.1"/>
    </source>
</evidence>
<feature type="domain" description="MYND-type" evidence="5">
    <location>
        <begin position="190"/>
        <end position="232"/>
    </location>
</feature>
<evidence type="ECO:0000256" key="1">
    <source>
        <dbReference type="ARBA" id="ARBA00022723"/>
    </source>
</evidence>
<evidence type="ECO:0000256" key="4">
    <source>
        <dbReference type="PROSITE-ProRule" id="PRU00134"/>
    </source>
</evidence>
<dbReference type="Pfam" id="PF01753">
    <property type="entry name" value="zf-MYND"/>
    <property type="match status" value="1"/>
</dbReference>
<dbReference type="GO" id="GO:0008270">
    <property type="term" value="F:zinc ion binding"/>
    <property type="evidence" value="ECO:0007669"/>
    <property type="project" value="UniProtKB-KW"/>
</dbReference>
<evidence type="ECO:0000313" key="8">
    <source>
        <dbReference type="Proteomes" id="UP000654075"/>
    </source>
</evidence>
<keyword evidence="1" id="KW-0479">Metal-binding</keyword>
<dbReference type="Proteomes" id="UP000654075">
    <property type="component" value="Unassembled WGS sequence"/>
</dbReference>
<keyword evidence="3" id="KW-0862">Zinc</keyword>
<dbReference type="PROSITE" id="PS01360">
    <property type="entry name" value="ZF_MYND_1"/>
    <property type="match status" value="1"/>
</dbReference>
<dbReference type="EMBL" id="CAJNNW010025482">
    <property type="protein sequence ID" value="CAE8677401.1"/>
    <property type="molecule type" value="Genomic_DNA"/>
</dbReference>